<evidence type="ECO:0000256" key="3">
    <source>
        <dbReference type="PROSITE-ProRule" id="PRU00464"/>
    </source>
</evidence>
<organism evidence="6 7">
    <name type="scientific">Schaalia odontolytica</name>
    <dbReference type="NCBI Taxonomy" id="1660"/>
    <lineage>
        <taxon>Bacteria</taxon>
        <taxon>Bacillati</taxon>
        <taxon>Actinomycetota</taxon>
        <taxon>Actinomycetes</taxon>
        <taxon>Actinomycetales</taxon>
        <taxon>Actinomycetaceae</taxon>
        <taxon>Schaalia</taxon>
    </lineage>
</organism>
<dbReference type="RefSeq" id="WP_281267695.1">
    <property type="nucleotide sequence ID" value="NZ_CBDERX010000067.1"/>
</dbReference>
<reference evidence="6 7" key="1">
    <citation type="submission" date="2018-06" db="EMBL/GenBank/DDBJ databases">
        <authorList>
            <consortium name="Pathogen Informatics"/>
            <person name="Doyle S."/>
        </authorList>
    </citation>
    <scope>NUCLEOTIDE SEQUENCE [LARGE SCALE GENOMIC DNA]</scope>
    <source>
        <strain evidence="6 7">NCTC9935</strain>
    </source>
</reference>
<dbReference type="SUPFAM" id="SSF54197">
    <property type="entry name" value="HIT-like"/>
    <property type="match status" value="1"/>
</dbReference>
<keyword evidence="4" id="KW-0812">Transmembrane</keyword>
<dbReference type="GO" id="GO:0003824">
    <property type="term" value="F:catalytic activity"/>
    <property type="evidence" value="ECO:0007669"/>
    <property type="project" value="InterPro"/>
</dbReference>
<evidence type="ECO:0000313" key="7">
    <source>
        <dbReference type="Proteomes" id="UP000250192"/>
    </source>
</evidence>
<dbReference type="GeneID" id="93758218"/>
<dbReference type="PANTHER" id="PTHR46648:SF1">
    <property type="entry name" value="ADENOSINE 5'-MONOPHOSPHORAMIDASE HNT1"/>
    <property type="match status" value="1"/>
</dbReference>
<dbReference type="PROSITE" id="PS51084">
    <property type="entry name" value="HIT_2"/>
    <property type="match status" value="1"/>
</dbReference>
<keyword evidence="7" id="KW-1185">Reference proteome</keyword>
<dbReference type="PANTHER" id="PTHR46648">
    <property type="entry name" value="HIT FAMILY PROTEIN 1"/>
    <property type="match status" value="1"/>
</dbReference>
<dbReference type="Pfam" id="PF01230">
    <property type="entry name" value="HIT"/>
    <property type="match status" value="1"/>
</dbReference>
<accession>A0A2X0U278</accession>
<dbReference type="Proteomes" id="UP000250192">
    <property type="component" value="Unassembled WGS sequence"/>
</dbReference>
<dbReference type="InterPro" id="IPR011146">
    <property type="entry name" value="HIT-like"/>
</dbReference>
<feature type="short sequence motif" description="Histidine triad motif" evidence="2 3">
    <location>
        <begin position="101"/>
        <end position="105"/>
    </location>
</feature>
<feature type="transmembrane region" description="Helical" evidence="4">
    <location>
        <begin position="195"/>
        <end position="216"/>
    </location>
</feature>
<evidence type="ECO:0000256" key="4">
    <source>
        <dbReference type="SAM" id="Phobius"/>
    </source>
</evidence>
<dbReference type="InterPro" id="IPR001310">
    <property type="entry name" value="Histidine_triad_HIT"/>
</dbReference>
<evidence type="ECO:0000259" key="5">
    <source>
        <dbReference type="PROSITE" id="PS51084"/>
    </source>
</evidence>
<evidence type="ECO:0000256" key="1">
    <source>
        <dbReference type="PIRSR" id="PIRSR601310-1"/>
    </source>
</evidence>
<keyword evidence="4" id="KW-1133">Transmembrane helix</keyword>
<protein>
    <submittedName>
        <fullName evidence="6">HIT domain</fullName>
    </submittedName>
</protein>
<sequence>MTSLQCCPFCAIVRGEDVAVREVARNDKVVVFFPTEPAVLGHCMVIPRRHVEEFTALTADEVSAVMTSAQAVAMSLRETQHPDGINIIQSNGEAATQTVPHVHVHIVPRWDGDAFGEIWPSKTDFSDEEKDRALAKLRATTLLPYSSATPEDRRQHLSFAQNVISRMAQLSSNTKSWLLPVVTAAYGYSLTKCSVALALLGIVATVVFAFLDVGYLRTERKYRDLYARIAAGDPDVPPYSLNYQCSGETRRTRFLEHCSVIKGWAILPFYGTLLVCGFASLGMALLHGH</sequence>
<feature type="transmembrane region" description="Helical" evidence="4">
    <location>
        <begin position="260"/>
        <end position="286"/>
    </location>
</feature>
<feature type="domain" description="HIT" evidence="5">
    <location>
        <begin position="8"/>
        <end position="116"/>
    </location>
</feature>
<keyword evidence="4" id="KW-0472">Membrane</keyword>
<dbReference type="EMBL" id="UAPR01000002">
    <property type="protein sequence ID" value="SPT55256.1"/>
    <property type="molecule type" value="Genomic_DNA"/>
</dbReference>
<dbReference type="Gene3D" id="3.30.428.10">
    <property type="entry name" value="HIT-like"/>
    <property type="match status" value="1"/>
</dbReference>
<evidence type="ECO:0000313" key="6">
    <source>
        <dbReference type="EMBL" id="SPT55256.1"/>
    </source>
</evidence>
<evidence type="ECO:0000256" key="2">
    <source>
        <dbReference type="PIRSR" id="PIRSR601310-3"/>
    </source>
</evidence>
<proteinExistence type="predicted"/>
<dbReference type="GO" id="GO:0009117">
    <property type="term" value="P:nucleotide metabolic process"/>
    <property type="evidence" value="ECO:0007669"/>
    <property type="project" value="TreeGrafter"/>
</dbReference>
<dbReference type="InterPro" id="IPR036265">
    <property type="entry name" value="HIT-like_sf"/>
</dbReference>
<dbReference type="AlphaFoldDB" id="A0A2X0U278"/>
<feature type="active site" description="Tele-AMP-histidine intermediate" evidence="1">
    <location>
        <position position="103"/>
    </location>
</feature>
<name>A0A2X0U278_9ACTO</name>
<gene>
    <name evidence="6" type="primary">hit_2</name>
    <name evidence="6" type="ORF">NCTC9935_00753</name>
</gene>